<evidence type="ECO:0000256" key="7">
    <source>
        <dbReference type="SAM" id="SignalP"/>
    </source>
</evidence>
<feature type="chain" id="PRO_5044813481" description="Rapid ALkalinization Factor" evidence="7">
    <location>
        <begin position="21"/>
        <end position="110"/>
    </location>
</feature>
<keyword evidence="3" id="KW-0964">Secreted</keyword>
<reference evidence="8 9" key="1">
    <citation type="submission" date="2024-02" db="EMBL/GenBank/DDBJ databases">
        <authorList>
            <person name="Vignale AGUSTIN F."/>
            <person name="Sosa J E."/>
            <person name="Modenutti C."/>
        </authorList>
    </citation>
    <scope>NUCLEOTIDE SEQUENCE [LARGE SCALE GENOMIC DNA]</scope>
</reference>
<dbReference type="Proteomes" id="UP001642360">
    <property type="component" value="Unassembled WGS sequence"/>
</dbReference>
<gene>
    <name evidence="8" type="ORF">ILEXP_LOCUS51935</name>
</gene>
<comment type="subcellular location">
    <subcellularLocation>
        <location evidence="1">Secreted</location>
    </subcellularLocation>
</comment>
<keyword evidence="5 7" id="KW-0732">Signal</keyword>
<dbReference type="AlphaFoldDB" id="A0ABC8ULE3"/>
<dbReference type="InterPro" id="IPR008801">
    <property type="entry name" value="RALF"/>
</dbReference>
<dbReference type="EMBL" id="CAUOFW020008168">
    <property type="protein sequence ID" value="CAK9181824.1"/>
    <property type="molecule type" value="Genomic_DNA"/>
</dbReference>
<keyword evidence="6" id="KW-1015">Disulfide bond</keyword>
<name>A0ABC8ULE3_9AQUA</name>
<keyword evidence="4" id="KW-0372">Hormone</keyword>
<evidence type="ECO:0000313" key="9">
    <source>
        <dbReference type="Proteomes" id="UP001642360"/>
    </source>
</evidence>
<sequence>MCLRLVLILLLMVLAMNVETSSITNDVSWNSCAHYNIDSPPSHNIENCNGRVGDCIDEAEEMMMDSEASRQTLALGQTFVSYRAFKKDHVPCNHRGLSYYTCNIKGRDFP</sequence>
<organism evidence="8 9">
    <name type="scientific">Ilex paraguariensis</name>
    <name type="common">yerba mate</name>
    <dbReference type="NCBI Taxonomy" id="185542"/>
    <lineage>
        <taxon>Eukaryota</taxon>
        <taxon>Viridiplantae</taxon>
        <taxon>Streptophyta</taxon>
        <taxon>Embryophyta</taxon>
        <taxon>Tracheophyta</taxon>
        <taxon>Spermatophyta</taxon>
        <taxon>Magnoliopsida</taxon>
        <taxon>eudicotyledons</taxon>
        <taxon>Gunneridae</taxon>
        <taxon>Pentapetalae</taxon>
        <taxon>asterids</taxon>
        <taxon>campanulids</taxon>
        <taxon>Aquifoliales</taxon>
        <taxon>Aquifoliaceae</taxon>
        <taxon>Ilex</taxon>
    </lineage>
</organism>
<evidence type="ECO:0000256" key="3">
    <source>
        <dbReference type="ARBA" id="ARBA00022525"/>
    </source>
</evidence>
<evidence type="ECO:0000256" key="4">
    <source>
        <dbReference type="ARBA" id="ARBA00022702"/>
    </source>
</evidence>
<comment type="caution">
    <text evidence="8">The sequence shown here is derived from an EMBL/GenBank/DDBJ whole genome shotgun (WGS) entry which is preliminary data.</text>
</comment>
<dbReference type="PANTHER" id="PTHR33136:SF89">
    <property type="entry name" value="PROTEIN RALF-LIKE 19"/>
    <property type="match status" value="1"/>
</dbReference>
<dbReference type="GO" id="GO:0005179">
    <property type="term" value="F:hormone activity"/>
    <property type="evidence" value="ECO:0007669"/>
    <property type="project" value="UniProtKB-KW"/>
</dbReference>
<dbReference type="PANTHER" id="PTHR33136">
    <property type="entry name" value="RAPID ALKALINIZATION FACTOR-LIKE"/>
    <property type="match status" value="1"/>
</dbReference>
<evidence type="ECO:0000313" key="8">
    <source>
        <dbReference type="EMBL" id="CAK9181824.1"/>
    </source>
</evidence>
<protein>
    <recommendedName>
        <fullName evidence="10">Rapid ALkalinization Factor</fullName>
    </recommendedName>
</protein>
<dbReference type="Pfam" id="PF05498">
    <property type="entry name" value="RALF"/>
    <property type="match status" value="1"/>
</dbReference>
<comment type="similarity">
    <text evidence="2">Belongs to the plant rapid alkalinization factor (RALF) family.</text>
</comment>
<evidence type="ECO:0000256" key="1">
    <source>
        <dbReference type="ARBA" id="ARBA00004613"/>
    </source>
</evidence>
<dbReference type="GO" id="GO:0005576">
    <property type="term" value="C:extracellular region"/>
    <property type="evidence" value="ECO:0007669"/>
    <property type="project" value="UniProtKB-SubCell"/>
</dbReference>
<keyword evidence="9" id="KW-1185">Reference proteome</keyword>
<proteinExistence type="inferred from homology"/>
<evidence type="ECO:0000256" key="5">
    <source>
        <dbReference type="ARBA" id="ARBA00022729"/>
    </source>
</evidence>
<evidence type="ECO:0008006" key="10">
    <source>
        <dbReference type="Google" id="ProtNLM"/>
    </source>
</evidence>
<feature type="signal peptide" evidence="7">
    <location>
        <begin position="1"/>
        <end position="20"/>
    </location>
</feature>
<accession>A0ABC8ULE3</accession>
<evidence type="ECO:0000256" key="2">
    <source>
        <dbReference type="ARBA" id="ARBA00009178"/>
    </source>
</evidence>
<evidence type="ECO:0000256" key="6">
    <source>
        <dbReference type="ARBA" id="ARBA00023157"/>
    </source>
</evidence>